<comment type="caution">
    <text evidence="1">The sequence shown here is derived from an EMBL/GenBank/DDBJ whole genome shotgun (WGS) entry which is preliminary data.</text>
</comment>
<reference evidence="1 2" key="1">
    <citation type="submission" date="2022-05" db="EMBL/GenBank/DDBJ databases">
        <authorList>
            <consortium name="Genoscope - CEA"/>
            <person name="William W."/>
        </authorList>
    </citation>
    <scope>NUCLEOTIDE SEQUENCE [LARGE SCALE GENOMIC DNA]</scope>
</reference>
<gene>
    <name evidence="1" type="ORF">PLOB_00042706</name>
</gene>
<organism evidence="1 2">
    <name type="scientific">Porites lobata</name>
    <dbReference type="NCBI Taxonomy" id="104759"/>
    <lineage>
        <taxon>Eukaryota</taxon>
        <taxon>Metazoa</taxon>
        <taxon>Cnidaria</taxon>
        <taxon>Anthozoa</taxon>
        <taxon>Hexacorallia</taxon>
        <taxon>Scleractinia</taxon>
        <taxon>Fungiina</taxon>
        <taxon>Poritidae</taxon>
        <taxon>Porites</taxon>
    </lineage>
</organism>
<name>A0ABN8MZR2_9CNID</name>
<keyword evidence="2" id="KW-1185">Reference proteome</keyword>
<evidence type="ECO:0000313" key="2">
    <source>
        <dbReference type="Proteomes" id="UP001159405"/>
    </source>
</evidence>
<accession>A0ABN8MZR2</accession>
<dbReference type="Proteomes" id="UP001159405">
    <property type="component" value="Unassembled WGS sequence"/>
</dbReference>
<sequence length="119" mass="12798">MTLADQLAEYRLQHKQKFISQSTTAISESSTQPSIANSTVTALNSSKQVPVSADKPTKACLIGDSLVKNIESRKLSRACRGKTIIKDIHKKANEFLASGQIDGNTALIVHCGTNDLAVE</sequence>
<dbReference type="Gene3D" id="3.40.50.12690">
    <property type="match status" value="1"/>
</dbReference>
<evidence type="ECO:0000313" key="1">
    <source>
        <dbReference type="EMBL" id="CAH3039465.1"/>
    </source>
</evidence>
<dbReference type="EMBL" id="CALNXK010000007">
    <property type="protein sequence ID" value="CAH3039465.1"/>
    <property type="molecule type" value="Genomic_DNA"/>
</dbReference>
<proteinExistence type="predicted"/>
<feature type="non-terminal residue" evidence="1">
    <location>
        <position position="119"/>
    </location>
</feature>
<evidence type="ECO:0008006" key="3">
    <source>
        <dbReference type="Google" id="ProtNLM"/>
    </source>
</evidence>
<protein>
    <recommendedName>
        <fullName evidence="3">SGNH hydrolase-type esterase domain-containing protein</fullName>
    </recommendedName>
</protein>